<evidence type="ECO:0000256" key="1">
    <source>
        <dbReference type="SAM" id="Phobius"/>
    </source>
</evidence>
<dbReference type="EMBL" id="BK015718">
    <property type="protein sequence ID" value="DAE21823.1"/>
    <property type="molecule type" value="Genomic_DNA"/>
</dbReference>
<protein>
    <submittedName>
        <fullName evidence="2">Uncharacterized protein</fullName>
    </submittedName>
</protein>
<evidence type="ECO:0000313" key="2">
    <source>
        <dbReference type="EMBL" id="DAE21823.1"/>
    </source>
</evidence>
<sequence>MKIIYKIFGGILLLSIFSSFVFSLYKGEIEKSNLTDWISAFCNLAMAGAALGGYLIAKDWKRHSVKDKVLALALDLKVNHANTVSDCLLDARNVIDSFETIYRAFIDKNEPTEALVKSLKDFREHLNLNSQKLKDAAFVFYQCHTQIQSLGYDYKRDLDVSIHNIEHDISEVYFNVKMFMSHFSYFLNFEHDDVSPDETKRLVFEDFKNENNLSVSLRISYKIDKLTSQLYLFSSKKGSVFNDLEYTG</sequence>
<name>A0A8S5QRD7_9CAUD</name>
<proteinExistence type="predicted"/>
<organism evidence="2">
    <name type="scientific">Myoviridae sp. ctoNH1</name>
    <dbReference type="NCBI Taxonomy" id="2826695"/>
    <lineage>
        <taxon>Viruses</taxon>
        <taxon>Duplodnaviria</taxon>
        <taxon>Heunggongvirae</taxon>
        <taxon>Uroviricota</taxon>
        <taxon>Caudoviricetes</taxon>
    </lineage>
</organism>
<keyword evidence="1" id="KW-0472">Membrane</keyword>
<keyword evidence="1" id="KW-0812">Transmembrane</keyword>
<keyword evidence="1" id="KW-1133">Transmembrane helix</keyword>
<feature type="transmembrane region" description="Helical" evidence="1">
    <location>
        <begin position="37"/>
        <end position="57"/>
    </location>
</feature>
<reference evidence="2" key="1">
    <citation type="journal article" date="2021" name="Proc. Natl. Acad. Sci. U.S.A.">
        <title>A Catalog of Tens of Thousands of Viruses from Human Metagenomes Reveals Hidden Associations with Chronic Diseases.</title>
        <authorList>
            <person name="Tisza M.J."/>
            <person name="Buck C.B."/>
        </authorList>
    </citation>
    <scope>NUCLEOTIDE SEQUENCE</scope>
    <source>
        <strain evidence="2">CtoNH1</strain>
    </source>
</reference>
<accession>A0A8S5QRD7</accession>
<feature type="transmembrane region" description="Helical" evidence="1">
    <location>
        <begin position="7"/>
        <end position="25"/>
    </location>
</feature>